<evidence type="ECO:0000313" key="1">
    <source>
        <dbReference type="EMBL" id="KAK7433980.1"/>
    </source>
</evidence>
<sequence>MVLNVRLIHTNPQKDLNIVVRNHRDSKMAFLSPNNAEHIDFEGWLDTSTKCTEMNVTRMDGRSAVIQLEDDNEWGLVVSGSIQEGRKRIAVGGSRDFDVRFTRDGHMRLECRGGYNFGPGSGKILDFVLVPFQVI</sequence>
<name>A0ABR1ILI0_9AGAR</name>
<proteinExistence type="predicted"/>
<accession>A0ABR1ILI0</accession>
<evidence type="ECO:0000313" key="2">
    <source>
        <dbReference type="Proteomes" id="UP001498398"/>
    </source>
</evidence>
<comment type="caution">
    <text evidence="1">The sequence shown here is derived from an EMBL/GenBank/DDBJ whole genome shotgun (WGS) entry which is preliminary data.</text>
</comment>
<gene>
    <name evidence="1" type="ORF">VKT23_020443</name>
</gene>
<protein>
    <submittedName>
        <fullName evidence="1">Uncharacterized protein</fullName>
    </submittedName>
</protein>
<keyword evidence="2" id="KW-1185">Reference proteome</keyword>
<dbReference type="Proteomes" id="UP001498398">
    <property type="component" value="Unassembled WGS sequence"/>
</dbReference>
<reference evidence="1 2" key="1">
    <citation type="submission" date="2024-01" db="EMBL/GenBank/DDBJ databases">
        <title>A draft genome for the cacao thread blight pathogen Marasmiellus scandens.</title>
        <authorList>
            <person name="Baruah I.K."/>
            <person name="Leung J."/>
            <person name="Bukari Y."/>
            <person name="Amoako-Attah I."/>
            <person name="Meinhardt L.W."/>
            <person name="Bailey B.A."/>
            <person name="Cohen S.P."/>
        </authorList>
    </citation>
    <scope>NUCLEOTIDE SEQUENCE [LARGE SCALE GENOMIC DNA]</scope>
    <source>
        <strain evidence="1 2">GH-19</strain>
    </source>
</reference>
<dbReference type="EMBL" id="JBANRG010000134">
    <property type="protein sequence ID" value="KAK7433980.1"/>
    <property type="molecule type" value="Genomic_DNA"/>
</dbReference>
<organism evidence="1 2">
    <name type="scientific">Marasmiellus scandens</name>
    <dbReference type="NCBI Taxonomy" id="2682957"/>
    <lineage>
        <taxon>Eukaryota</taxon>
        <taxon>Fungi</taxon>
        <taxon>Dikarya</taxon>
        <taxon>Basidiomycota</taxon>
        <taxon>Agaricomycotina</taxon>
        <taxon>Agaricomycetes</taxon>
        <taxon>Agaricomycetidae</taxon>
        <taxon>Agaricales</taxon>
        <taxon>Marasmiineae</taxon>
        <taxon>Omphalotaceae</taxon>
        <taxon>Marasmiellus</taxon>
    </lineage>
</organism>